<protein>
    <submittedName>
        <fullName evidence="1">Uncharacterized protein</fullName>
    </submittedName>
</protein>
<comment type="caution">
    <text evidence="1">The sequence shown here is derived from an EMBL/GenBank/DDBJ whole genome shotgun (WGS) entry which is preliminary data.</text>
</comment>
<dbReference type="STRING" id="1177154.Y5S_03322"/>
<proteinExistence type="predicted"/>
<name>A0A095SFC6_9GAMM</name>
<evidence type="ECO:0000313" key="1">
    <source>
        <dbReference type="EMBL" id="KGD63336.1"/>
    </source>
</evidence>
<dbReference type="Proteomes" id="UP000029444">
    <property type="component" value="Unassembled WGS sequence"/>
</dbReference>
<reference evidence="1 2" key="1">
    <citation type="submission" date="2012-09" db="EMBL/GenBank/DDBJ databases">
        <title>Genome Sequence of alkane-degrading Bacterium Alcanivorax sp. 19-m-6.</title>
        <authorList>
            <person name="Lai Q."/>
            <person name="Shao Z."/>
        </authorList>
    </citation>
    <scope>NUCLEOTIDE SEQUENCE [LARGE SCALE GENOMIC DNA]</scope>
    <source>
        <strain evidence="1 2">19-m-6</strain>
    </source>
</reference>
<dbReference type="OrthoDB" id="6587978at2"/>
<dbReference type="RefSeq" id="WP_035234668.1">
    <property type="nucleotide sequence ID" value="NZ_ARXV01000018.1"/>
</dbReference>
<organism evidence="1 2">
    <name type="scientific">Alcanivorax nanhaiticus</name>
    <dbReference type="NCBI Taxonomy" id="1177154"/>
    <lineage>
        <taxon>Bacteria</taxon>
        <taxon>Pseudomonadati</taxon>
        <taxon>Pseudomonadota</taxon>
        <taxon>Gammaproteobacteria</taxon>
        <taxon>Oceanospirillales</taxon>
        <taxon>Alcanivoracaceae</taxon>
        <taxon>Alcanivorax</taxon>
    </lineage>
</organism>
<keyword evidence="2" id="KW-1185">Reference proteome</keyword>
<dbReference type="EMBL" id="ARXV01000018">
    <property type="protein sequence ID" value="KGD63336.1"/>
    <property type="molecule type" value="Genomic_DNA"/>
</dbReference>
<evidence type="ECO:0000313" key="2">
    <source>
        <dbReference type="Proteomes" id="UP000029444"/>
    </source>
</evidence>
<dbReference type="AlphaFoldDB" id="A0A095SFC6"/>
<accession>A0A095SFC6</accession>
<dbReference type="eggNOG" id="ENOG5034731">
    <property type="taxonomic scope" value="Bacteria"/>
</dbReference>
<gene>
    <name evidence="1" type="ORF">Y5S_03322</name>
</gene>
<sequence length="163" mass="18109">MTHQDGFGETLKFYADRHPDPGKRTALNVQYTYSRSGRETLSVEMVQIQQAGAPPDWGSKVIVQLTQGELTAFCSVLFGLRPEMKGSYHGDAHNKGVAAYNNGQKGASISVSEKGRQLHHMLQPDDRLDLGVFALRRLAEGWRVSPSDAIALLRQSAWMERNP</sequence>